<feature type="compositionally biased region" description="Basic and acidic residues" evidence="1">
    <location>
        <begin position="46"/>
        <end position="57"/>
    </location>
</feature>
<dbReference type="PANTHER" id="PTHR45703">
    <property type="entry name" value="DYNEIN HEAVY CHAIN"/>
    <property type="match status" value="1"/>
</dbReference>
<dbReference type="GO" id="GO:0051959">
    <property type="term" value="F:dynein light intermediate chain binding"/>
    <property type="evidence" value="ECO:0007669"/>
    <property type="project" value="InterPro"/>
</dbReference>
<dbReference type="InterPro" id="IPR026983">
    <property type="entry name" value="DHC"/>
</dbReference>
<dbReference type="GO" id="GO:0045505">
    <property type="term" value="F:dynein intermediate chain binding"/>
    <property type="evidence" value="ECO:0007669"/>
    <property type="project" value="InterPro"/>
</dbReference>
<keyword evidence="3" id="KW-1185">Reference proteome</keyword>
<name>A0A8K1CL88_PYTOL</name>
<dbReference type="PANTHER" id="PTHR45703:SF35">
    <property type="entry name" value="DYNEIN HEAVY CHAIN"/>
    <property type="match status" value="1"/>
</dbReference>
<feature type="compositionally biased region" description="Low complexity" evidence="1">
    <location>
        <begin position="65"/>
        <end position="79"/>
    </location>
</feature>
<protein>
    <submittedName>
        <fullName evidence="2">Uncharacterized protein</fullName>
    </submittedName>
</protein>
<organism evidence="2 3">
    <name type="scientific">Pythium oligandrum</name>
    <name type="common">Mycoparasitic fungus</name>
    <dbReference type="NCBI Taxonomy" id="41045"/>
    <lineage>
        <taxon>Eukaryota</taxon>
        <taxon>Sar</taxon>
        <taxon>Stramenopiles</taxon>
        <taxon>Oomycota</taxon>
        <taxon>Peronosporomycetes</taxon>
        <taxon>Pythiales</taxon>
        <taxon>Pythiaceae</taxon>
        <taxon>Pythium</taxon>
    </lineage>
</organism>
<evidence type="ECO:0000256" key="1">
    <source>
        <dbReference type="SAM" id="MobiDB-lite"/>
    </source>
</evidence>
<evidence type="ECO:0000313" key="3">
    <source>
        <dbReference type="Proteomes" id="UP000794436"/>
    </source>
</evidence>
<comment type="caution">
    <text evidence="2">The sequence shown here is derived from an EMBL/GenBank/DDBJ whole genome shotgun (WGS) entry which is preliminary data.</text>
</comment>
<evidence type="ECO:0000313" key="2">
    <source>
        <dbReference type="EMBL" id="TMW64715.1"/>
    </source>
</evidence>
<gene>
    <name evidence="2" type="ORF">Poli38472_011595</name>
</gene>
<dbReference type="Proteomes" id="UP000794436">
    <property type="component" value="Unassembled WGS sequence"/>
</dbReference>
<reference evidence="2" key="1">
    <citation type="submission" date="2019-03" db="EMBL/GenBank/DDBJ databases">
        <title>Long read genome sequence of the mycoparasitic Pythium oligandrum ATCC 38472 isolated from sugarbeet rhizosphere.</title>
        <authorList>
            <person name="Gaulin E."/>
        </authorList>
    </citation>
    <scope>NUCLEOTIDE SEQUENCE</scope>
    <source>
        <strain evidence="2">ATCC 38472_TT</strain>
    </source>
</reference>
<feature type="compositionally biased region" description="Basic and acidic residues" evidence="1">
    <location>
        <begin position="92"/>
        <end position="102"/>
    </location>
</feature>
<dbReference type="OrthoDB" id="126479at2759"/>
<dbReference type="GO" id="GO:0007018">
    <property type="term" value="P:microtubule-based movement"/>
    <property type="evidence" value="ECO:0007669"/>
    <property type="project" value="InterPro"/>
</dbReference>
<dbReference type="GO" id="GO:0030286">
    <property type="term" value="C:dynein complex"/>
    <property type="evidence" value="ECO:0007669"/>
    <property type="project" value="InterPro"/>
</dbReference>
<proteinExistence type="predicted"/>
<feature type="region of interest" description="Disordered" evidence="1">
    <location>
        <begin position="115"/>
        <end position="136"/>
    </location>
</feature>
<dbReference type="AlphaFoldDB" id="A0A8K1CL88"/>
<feature type="region of interest" description="Disordered" evidence="1">
    <location>
        <begin position="1"/>
        <end position="102"/>
    </location>
</feature>
<sequence length="653" mass="73125">MMASAPTSLKAEIDSPVAGASRFTFTNSDEYTSPKKIPVFPGTIHSPEKVKKKDPKITRSPRLKQASSGALGQSLAALSPHQGANQFGAPHFSEKPKREQSPRKFLRDTLAQYQNAQRASGGGDDDEEIRSAAHAEQRQSISFMEHHDPSTGASRVVPADSATAAAAANAATFLKTGEDAIAFFARNGSDSEIKFVHLNRADTGVAFRPYDLMVVDPDDIASEHFTMSASGLVRMSPGNPSEFIALAEWMRQSTMFNVLTSLRFFKHYLINKTFSLWCTNVRYKLYLRQRKKLLAKLYLAKETFCQPLLHVKKVMSQEVLGVVLLDLRAQKTYESSAFVEYQATKRADGSKQFELCVEKLQTIIQKVCIDVKNLTKVPDPHDEFLSDAPYGSNGGAGSGQEKTKSIVAVKSEQQQRRKLFKRAAEEAAMITDLIRLVDYIAVESLVILAVQSCREFLLELNKVPRKTGLFETTINFGEQITVFSPTCEQIQHIVISMTDDIVSTVNSVSRVLYLRPFVPYIANVVVDAPHIGSIINHSVDFQHIRKELVAKIINDYAEATEYVKIFDNVRPIYEYDKIWDFEEYSQRSHTVTTLKVDMLQISTWEKELEKMRAGQTIGILHVESRKLKQTLIPMTTAKLDAMKGLVKDLARAK</sequence>
<accession>A0A8K1CL88</accession>
<dbReference type="EMBL" id="SPLM01000039">
    <property type="protein sequence ID" value="TMW64715.1"/>
    <property type="molecule type" value="Genomic_DNA"/>
</dbReference>